<dbReference type="GO" id="GO:0005829">
    <property type="term" value="C:cytosol"/>
    <property type="evidence" value="ECO:0007669"/>
    <property type="project" value="TreeGrafter"/>
</dbReference>
<dbReference type="CDD" id="cd00672">
    <property type="entry name" value="CysRS_core"/>
    <property type="match status" value="1"/>
</dbReference>
<comment type="subunit">
    <text evidence="2">Monomer.</text>
</comment>
<evidence type="ECO:0000256" key="12">
    <source>
        <dbReference type="ARBA" id="ARBA00047398"/>
    </source>
</evidence>
<evidence type="ECO:0000313" key="15">
    <source>
        <dbReference type="EMBL" id="MBO8427733.1"/>
    </source>
</evidence>
<evidence type="ECO:0000256" key="3">
    <source>
        <dbReference type="ARBA" id="ARBA00012832"/>
    </source>
</evidence>
<evidence type="ECO:0000256" key="2">
    <source>
        <dbReference type="ARBA" id="ARBA00011245"/>
    </source>
</evidence>
<evidence type="ECO:0000256" key="5">
    <source>
        <dbReference type="ARBA" id="ARBA00022598"/>
    </source>
</evidence>
<dbReference type="EC" id="6.1.1.16" evidence="3 13"/>
<evidence type="ECO:0000256" key="6">
    <source>
        <dbReference type="ARBA" id="ARBA00022723"/>
    </source>
</evidence>
<dbReference type="Pfam" id="PF01406">
    <property type="entry name" value="tRNA-synt_1e"/>
    <property type="match status" value="1"/>
</dbReference>
<proteinExistence type="predicted"/>
<evidence type="ECO:0000259" key="14">
    <source>
        <dbReference type="Pfam" id="PF01406"/>
    </source>
</evidence>
<evidence type="ECO:0000256" key="9">
    <source>
        <dbReference type="ARBA" id="ARBA00022840"/>
    </source>
</evidence>
<comment type="cofactor">
    <cofactor evidence="1">
        <name>Zn(2+)</name>
        <dbReference type="ChEBI" id="CHEBI:29105"/>
    </cofactor>
</comment>
<feature type="non-terminal residue" evidence="15">
    <location>
        <position position="307"/>
    </location>
</feature>
<evidence type="ECO:0000256" key="1">
    <source>
        <dbReference type="ARBA" id="ARBA00001947"/>
    </source>
</evidence>
<evidence type="ECO:0000313" key="16">
    <source>
        <dbReference type="Proteomes" id="UP000823613"/>
    </source>
</evidence>
<dbReference type="PANTHER" id="PTHR10890">
    <property type="entry name" value="CYSTEINYL-TRNA SYNTHETASE"/>
    <property type="match status" value="1"/>
</dbReference>
<dbReference type="SUPFAM" id="SSF52374">
    <property type="entry name" value="Nucleotidylyl transferase"/>
    <property type="match status" value="1"/>
</dbReference>
<dbReference type="Gene3D" id="3.40.50.620">
    <property type="entry name" value="HUPs"/>
    <property type="match status" value="1"/>
</dbReference>
<reference evidence="15" key="1">
    <citation type="submission" date="2020-10" db="EMBL/GenBank/DDBJ databases">
        <authorList>
            <person name="Gilroy R."/>
        </authorList>
    </citation>
    <scope>NUCLEOTIDE SEQUENCE</scope>
    <source>
        <strain evidence="15">11159</strain>
    </source>
</reference>
<dbReference type="InterPro" id="IPR032678">
    <property type="entry name" value="tRNA-synt_1_cat_dom"/>
</dbReference>
<dbReference type="PANTHER" id="PTHR10890:SF3">
    <property type="entry name" value="CYSTEINE--TRNA LIGASE, CYTOPLASMIC"/>
    <property type="match status" value="1"/>
</dbReference>
<dbReference type="InterPro" id="IPR024909">
    <property type="entry name" value="Cys-tRNA/MSH_ligase"/>
</dbReference>
<dbReference type="InterPro" id="IPR015803">
    <property type="entry name" value="Cys-tRNA-ligase"/>
</dbReference>
<name>A0A9D9GXN0_9BACL</name>
<dbReference type="NCBIfam" id="TIGR00435">
    <property type="entry name" value="cysS"/>
    <property type="match status" value="1"/>
</dbReference>
<keyword evidence="10" id="KW-0648">Protein biosynthesis</keyword>
<dbReference type="PRINTS" id="PR00983">
    <property type="entry name" value="TRNASYNTHCYS"/>
</dbReference>
<feature type="domain" description="tRNA synthetases class I catalytic" evidence="14">
    <location>
        <begin position="16"/>
        <end position="306"/>
    </location>
</feature>
<keyword evidence="11" id="KW-0030">Aminoacyl-tRNA synthetase</keyword>
<evidence type="ECO:0000256" key="10">
    <source>
        <dbReference type="ARBA" id="ARBA00022917"/>
    </source>
</evidence>
<keyword evidence="9" id="KW-0067">ATP-binding</keyword>
<evidence type="ECO:0000256" key="4">
    <source>
        <dbReference type="ARBA" id="ARBA00014738"/>
    </source>
</evidence>
<dbReference type="EMBL" id="JADIMY010000083">
    <property type="protein sequence ID" value="MBO8427733.1"/>
    <property type="molecule type" value="Genomic_DNA"/>
</dbReference>
<dbReference type="GO" id="GO:0005524">
    <property type="term" value="F:ATP binding"/>
    <property type="evidence" value="ECO:0007669"/>
    <property type="project" value="UniProtKB-KW"/>
</dbReference>
<accession>A0A9D9GXN0</accession>
<dbReference type="GO" id="GO:0006423">
    <property type="term" value="P:cysteinyl-tRNA aminoacylation"/>
    <property type="evidence" value="ECO:0007669"/>
    <property type="project" value="UniProtKB-UniRule"/>
</dbReference>
<keyword evidence="8" id="KW-0862">Zinc</keyword>
<evidence type="ECO:0000256" key="11">
    <source>
        <dbReference type="ARBA" id="ARBA00023146"/>
    </source>
</evidence>
<sequence length="307" mass="35051">MEIRFYNSLTNKLETFIPIKENEVSIYVCGPTVYNDPHIGNMRPVVFFDTIRKFLESVGYDVKYVSNYTDVDDKIINKALSEGVSEKEIASRYIKAYEDCLEKLNVKKATLNPKVTDYIPQIIDYIDNLLKKGYAYIEDGEVFFDVSKVKDYGILSKIDVNNLINNARVENNSKKHNQLDFLLWKKTSEGIKWKTPFCDGRPGWHTECCVMIDSIFGGFIDIHGGGSDLKFPHHENEIAQAEATNGNHLAKYFLHTAMMNISGEKMSKSLGNVILAKDAIEEYGANVIRLCLINAQYRQIINFTDKL</sequence>
<keyword evidence="6" id="KW-0479">Metal-binding</keyword>
<organism evidence="15 16">
    <name type="scientific">Candidatus Onthovivens merdipullorum</name>
    <dbReference type="NCBI Taxonomy" id="2840889"/>
    <lineage>
        <taxon>Bacteria</taxon>
        <taxon>Bacillati</taxon>
        <taxon>Bacillota</taxon>
        <taxon>Bacilli</taxon>
        <taxon>Bacillales</taxon>
        <taxon>Candidatus Onthovivens</taxon>
    </lineage>
</organism>
<evidence type="ECO:0000256" key="8">
    <source>
        <dbReference type="ARBA" id="ARBA00022833"/>
    </source>
</evidence>
<dbReference type="AlphaFoldDB" id="A0A9D9GXN0"/>
<dbReference type="GO" id="GO:0004817">
    <property type="term" value="F:cysteine-tRNA ligase activity"/>
    <property type="evidence" value="ECO:0007669"/>
    <property type="project" value="UniProtKB-UniRule"/>
</dbReference>
<keyword evidence="5 15" id="KW-0436">Ligase</keyword>
<dbReference type="Proteomes" id="UP000823613">
    <property type="component" value="Unassembled WGS sequence"/>
</dbReference>
<keyword evidence="7" id="KW-0547">Nucleotide-binding</keyword>
<reference evidence="15" key="2">
    <citation type="journal article" date="2021" name="PeerJ">
        <title>Extensive microbial diversity within the chicken gut microbiome revealed by metagenomics and culture.</title>
        <authorList>
            <person name="Gilroy R."/>
            <person name="Ravi A."/>
            <person name="Getino M."/>
            <person name="Pursley I."/>
            <person name="Horton D.L."/>
            <person name="Alikhan N.F."/>
            <person name="Baker D."/>
            <person name="Gharbi K."/>
            <person name="Hall N."/>
            <person name="Watson M."/>
            <person name="Adriaenssens E.M."/>
            <person name="Foster-Nyarko E."/>
            <person name="Jarju S."/>
            <person name="Secka A."/>
            <person name="Antonio M."/>
            <person name="Oren A."/>
            <person name="Chaudhuri R.R."/>
            <person name="La Ragione R."/>
            <person name="Hildebrand F."/>
            <person name="Pallen M.J."/>
        </authorList>
    </citation>
    <scope>NUCLEOTIDE SEQUENCE</scope>
    <source>
        <strain evidence="15">11159</strain>
    </source>
</reference>
<dbReference type="InterPro" id="IPR014729">
    <property type="entry name" value="Rossmann-like_a/b/a_fold"/>
</dbReference>
<protein>
    <recommendedName>
        <fullName evidence="4 13">Cysteine--tRNA ligase</fullName>
        <ecNumber evidence="3 13">6.1.1.16</ecNumber>
    </recommendedName>
</protein>
<evidence type="ECO:0000256" key="7">
    <source>
        <dbReference type="ARBA" id="ARBA00022741"/>
    </source>
</evidence>
<gene>
    <name evidence="15" type="ORF">IAC58_04175</name>
</gene>
<evidence type="ECO:0000256" key="13">
    <source>
        <dbReference type="NCBIfam" id="TIGR00435"/>
    </source>
</evidence>
<comment type="caution">
    <text evidence="15">The sequence shown here is derived from an EMBL/GenBank/DDBJ whole genome shotgun (WGS) entry which is preliminary data.</text>
</comment>
<dbReference type="GO" id="GO:0046872">
    <property type="term" value="F:metal ion binding"/>
    <property type="evidence" value="ECO:0007669"/>
    <property type="project" value="UniProtKB-KW"/>
</dbReference>
<comment type="catalytic activity">
    <reaction evidence="12">
        <text>tRNA(Cys) + L-cysteine + ATP = L-cysteinyl-tRNA(Cys) + AMP + diphosphate</text>
        <dbReference type="Rhea" id="RHEA:17773"/>
        <dbReference type="Rhea" id="RHEA-COMP:9661"/>
        <dbReference type="Rhea" id="RHEA-COMP:9679"/>
        <dbReference type="ChEBI" id="CHEBI:30616"/>
        <dbReference type="ChEBI" id="CHEBI:33019"/>
        <dbReference type="ChEBI" id="CHEBI:35235"/>
        <dbReference type="ChEBI" id="CHEBI:78442"/>
        <dbReference type="ChEBI" id="CHEBI:78517"/>
        <dbReference type="ChEBI" id="CHEBI:456215"/>
        <dbReference type="EC" id="6.1.1.16"/>
    </reaction>
</comment>